<dbReference type="Proteomes" id="UP001390339">
    <property type="component" value="Unassembled WGS sequence"/>
</dbReference>
<feature type="region of interest" description="Disordered" evidence="1">
    <location>
        <begin position="38"/>
        <end position="74"/>
    </location>
</feature>
<evidence type="ECO:0000256" key="1">
    <source>
        <dbReference type="SAM" id="MobiDB-lite"/>
    </source>
</evidence>
<reference evidence="2 3" key="1">
    <citation type="journal article" date="2024" name="IMA Fungus">
        <title>Apiospora arundinis, a panoply of carbohydrate-active enzymes and secondary metabolites.</title>
        <authorList>
            <person name="Sorensen T."/>
            <person name="Petersen C."/>
            <person name="Muurmann A.T."/>
            <person name="Christiansen J.V."/>
            <person name="Brundto M.L."/>
            <person name="Overgaard C.K."/>
            <person name="Boysen A.T."/>
            <person name="Wollenberg R.D."/>
            <person name="Larsen T.O."/>
            <person name="Sorensen J.L."/>
            <person name="Nielsen K.L."/>
            <person name="Sondergaard T.E."/>
        </authorList>
    </citation>
    <scope>NUCLEOTIDE SEQUENCE [LARGE SCALE GENOMIC DNA]</scope>
    <source>
        <strain evidence="2 3">AAU 773</strain>
    </source>
</reference>
<proteinExistence type="predicted"/>
<sequence length="74" mass="8320">MGRTEGGSGFGARELRKKGKEDRCYVALLLRVSAALERDGAVKSEQGEAIREETRITKNHDNKDQDKDKDNDKK</sequence>
<evidence type="ECO:0000313" key="2">
    <source>
        <dbReference type="EMBL" id="KAK8855599.1"/>
    </source>
</evidence>
<protein>
    <submittedName>
        <fullName evidence="2">Uncharacterized protein</fullName>
    </submittedName>
</protein>
<comment type="caution">
    <text evidence="2">The sequence shown here is derived from an EMBL/GenBank/DDBJ whole genome shotgun (WGS) entry which is preliminary data.</text>
</comment>
<dbReference type="EMBL" id="JAPCWZ010000007">
    <property type="protein sequence ID" value="KAK8855599.1"/>
    <property type="molecule type" value="Genomic_DNA"/>
</dbReference>
<accession>A0ABR2HZW2</accession>
<name>A0ABR2HZW2_9PEZI</name>
<evidence type="ECO:0000313" key="3">
    <source>
        <dbReference type="Proteomes" id="UP001390339"/>
    </source>
</evidence>
<keyword evidence="3" id="KW-1185">Reference proteome</keyword>
<organism evidence="2 3">
    <name type="scientific">Apiospora arundinis</name>
    <dbReference type="NCBI Taxonomy" id="335852"/>
    <lineage>
        <taxon>Eukaryota</taxon>
        <taxon>Fungi</taxon>
        <taxon>Dikarya</taxon>
        <taxon>Ascomycota</taxon>
        <taxon>Pezizomycotina</taxon>
        <taxon>Sordariomycetes</taxon>
        <taxon>Xylariomycetidae</taxon>
        <taxon>Amphisphaeriales</taxon>
        <taxon>Apiosporaceae</taxon>
        <taxon>Apiospora</taxon>
    </lineage>
</organism>
<gene>
    <name evidence="2" type="ORF">PGQ11_011511</name>
</gene>